<sequence length="75" mass="8226">MQAPSSNNGQLSKDVKVLQTQSTGVDSTIELLEALGLLLKSNAPGKEAWNRFIKQQAIYSSLLLEPLEHPHWAPS</sequence>
<dbReference type="AlphaFoldDB" id="A0A2N5TN68"/>
<dbReference type="EMBL" id="PGCI01000433">
    <property type="protein sequence ID" value="PLW26949.1"/>
    <property type="molecule type" value="Genomic_DNA"/>
</dbReference>
<reference evidence="1 2" key="1">
    <citation type="submission" date="2017-11" db="EMBL/GenBank/DDBJ databases">
        <title>De novo assembly and phasing of dikaryotic genomes from two isolates of Puccinia coronata f. sp. avenae, the causal agent of oat crown rust.</title>
        <authorList>
            <person name="Miller M.E."/>
            <person name="Zhang Y."/>
            <person name="Omidvar V."/>
            <person name="Sperschneider J."/>
            <person name="Schwessinger B."/>
            <person name="Raley C."/>
            <person name="Palmer J.M."/>
            <person name="Garnica D."/>
            <person name="Upadhyaya N."/>
            <person name="Rathjen J."/>
            <person name="Taylor J.M."/>
            <person name="Park R.F."/>
            <person name="Dodds P.N."/>
            <person name="Hirsch C.D."/>
            <person name="Kianian S.F."/>
            <person name="Figueroa M."/>
        </authorList>
    </citation>
    <scope>NUCLEOTIDE SEQUENCE [LARGE SCALE GENOMIC DNA]</scope>
    <source>
        <strain evidence="1">12SD80</strain>
    </source>
</reference>
<comment type="caution">
    <text evidence="1">The sequence shown here is derived from an EMBL/GenBank/DDBJ whole genome shotgun (WGS) entry which is preliminary data.</text>
</comment>
<evidence type="ECO:0000313" key="2">
    <source>
        <dbReference type="Proteomes" id="UP000235392"/>
    </source>
</evidence>
<gene>
    <name evidence="1" type="ORF">PCASD_23746</name>
</gene>
<organism evidence="1 2">
    <name type="scientific">Puccinia coronata f. sp. avenae</name>
    <dbReference type="NCBI Taxonomy" id="200324"/>
    <lineage>
        <taxon>Eukaryota</taxon>
        <taxon>Fungi</taxon>
        <taxon>Dikarya</taxon>
        <taxon>Basidiomycota</taxon>
        <taxon>Pucciniomycotina</taxon>
        <taxon>Pucciniomycetes</taxon>
        <taxon>Pucciniales</taxon>
        <taxon>Pucciniaceae</taxon>
        <taxon>Puccinia</taxon>
    </lineage>
</organism>
<proteinExistence type="predicted"/>
<protein>
    <submittedName>
        <fullName evidence="1">Uncharacterized protein</fullName>
    </submittedName>
</protein>
<name>A0A2N5TN68_9BASI</name>
<evidence type="ECO:0000313" key="1">
    <source>
        <dbReference type="EMBL" id="PLW26949.1"/>
    </source>
</evidence>
<dbReference type="Proteomes" id="UP000235392">
    <property type="component" value="Unassembled WGS sequence"/>
</dbReference>
<accession>A0A2N5TN68</accession>